<gene>
    <name evidence="2" type="ORF">ACPOL_5105</name>
</gene>
<sequence>MPGKMGVHGYGEEDRPASSYGGRIKTQKMPSSHDDHPTPAKPGMGSDRLYG</sequence>
<evidence type="ECO:0000313" key="2">
    <source>
        <dbReference type="EMBL" id="AXC14361.1"/>
    </source>
</evidence>
<dbReference type="AlphaFoldDB" id="A0A2Z5G5J5"/>
<accession>A0A2Z5G5J5</accession>
<proteinExistence type="predicted"/>
<feature type="region of interest" description="Disordered" evidence="1">
    <location>
        <begin position="1"/>
        <end position="51"/>
    </location>
</feature>
<dbReference type="KEGG" id="abas:ACPOL_5105"/>
<organism evidence="2 3">
    <name type="scientific">Acidisarcina polymorpha</name>
    <dbReference type="NCBI Taxonomy" id="2211140"/>
    <lineage>
        <taxon>Bacteria</taxon>
        <taxon>Pseudomonadati</taxon>
        <taxon>Acidobacteriota</taxon>
        <taxon>Terriglobia</taxon>
        <taxon>Terriglobales</taxon>
        <taxon>Acidobacteriaceae</taxon>
        <taxon>Acidisarcina</taxon>
    </lineage>
</organism>
<dbReference type="Proteomes" id="UP000253606">
    <property type="component" value="Chromosome"/>
</dbReference>
<evidence type="ECO:0000256" key="1">
    <source>
        <dbReference type="SAM" id="MobiDB-lite"/>
    </source>
</evidence>
<protein>
    <submittedName>
        <fullName evidence="2">Uncharacterized protein</fullName>
    </submittedName>
</protein>
<dbReference type="EMBL" id="CP030840">
    <property type="protein sequence ID" value="AXC14361.1"/>
    <property type="molecule type" value="Genomic_DNA"/>
</dbReference>
<name>A0A2Z5G5J5_9BACT</name>
<keyword evidence="3" id="KW-1185">Reference proteome</keyword>
<reference evidence="2 3" key="1">
    <citation type="journal article" date="2018" name="Front. Microbiol.">
        <title>Hydrolytic Capabilities as a Key to Environmental Success: Chitinolytic and Cellulolytic Acidobacteria From Acidic Sub-arctic Soils and Boreal Peatlands.</title>
        <authorList>
            <person name="Belova S.E."/>
            <person name="Ravin N.V."/>
            <person name="Pankratov T.A."/>
            <person name="Rakitin A.L."/>
            <person name="Ivanova A.A."/>
            <person name="Beletsky A.V."/>
            <person name="Mardanov A.V."/>
            <person name="Sinninghe Damste J.S."/>
            <person name="Dedysh S.N."/>
        </authorList>
    </citation>
    <scope>NUCLEOTIDE SEQUENCE [LARGE SCALE GENOMIC DNA]</scope>
    <source>
        <strain evidence="2 3">SBC82</strain>
    </source>
</reference>
<evidence type="ECO:0000313" key="3">
    <source>
        <dbReference type="Proteomes" id="UP000253606"/>
    </source>
</evidence>